<dbReference type="PANTHER" id="PTHR30614:SF10">
    <property type="entry name" value="ARGININE ABC TRANSPORTER PERMEASE PROTEIN ARTM"/>
    <property type="match status" value="1"/>
</dbReference>
<reference evidence="12" key="1">
    <citation type="submission" date="2006-12" db="EMBL/GenBank/DDBJ databases">
        <title>Complete sequence of chromosome 1 of Verminephrobacter eiseniae EF01-2.</title>
        <authorList>
            <person name="Copeland A."/>
            <person name="Lucas S."/>
            <person name="Lapidus A."/>
            <person name="Barry K."/>
            <person name="Detter J.C."/>
            <person name="Glavina del Rio T."/>
            <person name="Dalin E."/>
            <person name="Tice H."/>
            <person name="Pitluck S."/>
            <person name="Chertkov O."/>
            <person name="Brettin T."/>
            <person name="Bruce D."/>
            <person name="Han C."/>
            <person name="Tapia R."/>
            <person name="Gilna P."/>
            <person name="Schmutz J."/>
            <person name="Larimer F."/>
            <person name="Land M."/>
            <person name="Hauser L."/>
            <person name="Kyrpides N."/>
            <person name="Kim E."/>
            <person name="Stahl D."/>
            <person name="Richardson P."/>
        </authorList>
    </citation>
    <scope>NUCLEOTIDE SEQUENCE [LARGE SCALE GENOMIC DNA]</scope>
    <source>
        <strain evidence="12">EF01-2</strain>
    </source>
</reference>
<gene>
    <name evidence="11" type="ordered locus">Veis_0337</name>
</gene>
<dbReference type="STRING" id="391735.Veis_0337"/>
<dbReference type="PANTHER" id="PTHR30614">
    <property type="entry name" value="MEMBRANE COMPONENT OF AMINO ACID ABC TRANSPORTER"/>
    <property type="match status" value="1"/>
</dbReference>
<keyword evidence="4" id="KW-1003">Cell membrane</keyword>
<dbReference type="InterPro" id="IPR010065">
    <property type="entry name" value="AA_ABC_transptr_permease_3TM"/>
</dbReference>
<keyword evidence="8 9" id="KW-0472">Membrane</keyword>
<proteinExistence type="inferred from homology"/>
<name>A1WES0_VEREI</name>
<feature type="transmembrane region" description="Helical" evidence="9">
    <location>
        <begin position="156"/>
        <end position="176"/>
    </location>
</feature>
<evidence type="ECO:0000259" key="10">
    <source>
        <dbReference type="PROSITE" id="PS50928"/>
    </source>
</evidence>
<feature type="transmembrane region" description="Helical" evidence="9">
    <location>
        <begin position="12"/>
        <end position="41"/>
    </location>
</feature>
<evidence type="ECO:0000256" key="7">
    <source>
        <dbReference type="ARBA" id="ARBA00022989"/>
    </source>
</evidence>
<evidence type="ECO:0000256" key="9">
    <source>
        <dbReference type="RuleBase" id="RU363032"/>
    </source>
</evidence>
<dbReference type="GO" id="GO:0006865">
    <property type="term" value="P:amino acid transport"/>
    <property type="evidence" value="ECO:0007669"/>
    <property type="project" value="TreeGrafter"/>
</dbReference>
<keyword evidence="7 9" id="KW-1133">Transmembrane helix</keyword>
<evidence type="ECO:0000256" key="2">
    <source>
        <dbReference type="ARBA" id="ARBA00010072"/>
    </source>
</evidence>
<dbReference type="PROSITE" id="PS50928">
    <property type="entry name" value="ABC_TM1"/>
    <property type="match status" value="1"/>
</dbReference>
<dbReference type="Pfam" id="PF00528">
    <property type="entry name" value="BPD_transp_1"/>
    <property type="match status" value="1"/>
</dbReference>
<evidence type="ECO:0000256" key="5">
    <source>
        <dbReference type="ARBA" id="ARBA00022519"/>
    </source>
</evidence>
<keyword evidence="12" id="KW-1185">Reference proteome</keyword>
<protein>
    <submittedName>
        <fullName evidence="11">Polar amino acid ABC transporter, inner membrane subunit</fullName>
    </submittedName>
</protein>
<keyword evidence="5" id="KW-0997">Cell inner membrane</keyword>
<dbReference type="SUPFAM" id="SSF161098">
    <property type="entry name" value="MetI-like"/>
    <property type="match status" value="1"/>
</dbReference>
<feature type="transmembrane region" description="Helical" evidence="9">
    <location>
        <begin position="53"/>
        <end position="74"/>
    </location>
</feature>
<dbReference type="HOGENOM" id="CLU_019602_1_4_4"/>
<evidence type="ECO:0000313" key="11">
    <source>
        <dbReference type="EMBL" id="ABM56127.1"/>
    </source>
</evidence>
<dbReference type="Proteomes" id="UP000000374">
    <property type="component" value="Chromosome"/>
</dbReference>
<dbReference type="GeneID" id="76459074"/>
<dbReference type="InterPro" id="IPR000515">
    <property type="entry name" value="MetI-like"/>
</dbReference>
<dbReference type="AlphaFoldDB" id="A1WES0"/>
<dbReference type="NCBIfam" id="TIGR01726">
    <property type="entry name" value="HEQRo_perm_3TM"/>
    <property type="match status" value="1"/>
</dbReference>
<comment type="similarity">
    <text evidence="2">Belongs to the binding-protein-dependent transport system permease family. HisMQ subfamily.</text>
</comment>
<evidence type="ECO:0000256" key="6">
    <source>
        <dbReference type="ARBA" id="ARBA00022692"/>
    </source>
</evidence>
<dbReference type="RefSeq" id="WP_011808144.1">
    <property type="nucleotide sequence ID" value="NC_008786.1"/>
</dbReference>
<feature type="domain" description="ABC transmembrane type-1" evidence="10">
    <location>
        <begin position="17"/>
        <end position="214"/>
    </location>
</feature>
<dbReference type="InterPro" id="IPR043429">
    <property type="entry name" value="ArtM/GltK/GlnP/TcyL/YhdX-like"/>
</dbReference>
<evidence type="ECO:0000256" key="8">
    <source>
        <dbReference type="ARBA" id="ARBA00023136"/>
    </source>
</evidence>
<dbReference type="KEGG" id="vei:Veis_0337"/>
<evidence type="ECO:0000256" key="1">
    <source>
        <dbReference type="ARBA" id="ARBA00004429"/>
    </source>
</evidence>
<dbReference type="GO" id="GO:0022857">
    <property type="term" value="F:transmembrane transporter activity"/>
    <property type="evidence" value="ECO:0007669"/>
    <property type="project" value="InterPro"/>
</dbReference>
<dbReference type="Gene3D" id="1.10.3720.10">
    <property type="entry name" value="MetI-like"/>
    <property type="match status" value="1"/>
</dbReference>
<dbReference type="EMBL" id="CP000542">
    <property type="protein sequence ID" value="ABM56127.1"/>
    <property type="molecule type" value="Genomic_DNA"/>
</dbReference>
<dbReference type="GO" id="GO:0043190">
    <property type="term" value="C:ATP-binding cassette (ABC) transporter complex"/>
    <property type="evidence" value="ECO:0007669"/>
    <property type="project" value="InterPro"/>
</dbReference>
<comment type="subcellular location">
    <subcellularLocation>
        <location evidence="1">Cell inner membrane</location>
        <topology evidence="1">Multi-pass membrane protein</topology>
    </subcellularLocation>
    <subcellularLocation>
        <location evidence="9">Cell membrane</location>
        <topology evidence="9">Multi-pass membrane protein</topology>
    </subcellularLocation>
</comment>
<dbReference type="CDD" id="cd06261">
    <property type="entry name" value="TM_PBP2"/>
    <property type="match status" value="1"/>
</dbReference>
<dbReference type="InterPro" id="IPR035906">
    <property type="entry name" value="MetI-like_sf"/>
</dbReference>
<accession>A1WES0</accession>
<dbReference type="eggNOG" id="COG4160">
    <property type="taxonomic scope" value="Bacteria"/>
</dbReference>
<evidence type="ECO:0000256" key="4">
    <source>
        <dbReference type="ARBA" id="ARBA00022475"/>
    </source>
</evidence>
<keyword evidence="6 9" id="KW-0812">Transmembrane</keyword>
<sequence length="236" mass="26197">MNWDLIAAHWLLFAHGVALSLALTAGTAVLGLLMSVPLAFARHSTRRLCSQPVAAFTFVVRGTPCLVQLYLVYYGLSQFEAVRNSWLWPWLTNASFCALLTFAINTTAYTTEILSGALARLPPGEIEAGQSFGMSRWTLVRRIQVPAMLRRALPQYANEIIMLLHMTSLAGLVTLLDITGAARFINAEFYLAFEPFITAGALYLAITLVLVRCFGAAENRWLAHLRPRHSPIQMRS</sequence>
<keyword evidence="3 9" id="KW-0813">Transport</keyword>
<feature type="transmembrane region" description="Helical" evidence="9">
    <location>
        <begin position="196"/>
        <end position="217"/>
    </location>
</feature>
<dbReference type="OrthoDB" id="7026155at2"/>
<organism evidence="11 12">
    <name type="scientific">Verminephrobacter eiseniae (strain EF01-2)</name>
    <dbReference type="NCBI Taxonomy" id="391735"/>
    <lineage>
        <taxon>Bacteria</taxon>
        <taxon>Pseudomonadati</taxon>
        <taxon>Pseudomonadota</taxon>
        <taxon>Betaproteobacteria</taxon>
        <taxon>Burkholderiales</taxon>
        <taxon>Comamonadaceae</taxon>
        <taxon>Verminephrobacter</taxon>
    </lineage>
</organism>
<feature type="transmembrane region" description="Helical" evidence="9">
    <location>
        <begin position="86"/>
        <end position="104"/>
    </location>
</feature>
<evidence type="ECO:0000256" key="3">
    <source>
        <dbReference type="ARBA" id="ARBA00022448"/>
    </source>
</evidence>
<evidence type="ECO:0000313" key="12">
    <source>
        <dbReference type="Proteomes" id="UP000000374"/>
    </source>
</evidence>